<accession>A0A4C1Y6Z5</accession>
<name>A0A4C1Y6Z5_EUMVA</name>
<evidence type="ECO:0000313" key="1">
    <source>
        <dbReference type="EMBL" id="GBP71250.1"/>
    </source>
</evidence>
<reference evidence="1 2" key="1">
    <citation type="journal article" date="2019" name="Commun. Biol.">
        <title>The bagworm genome reveals a unique fibroin gene that provides high tensile strength.</title>
        <authorList>
            <person name="Kono N."/>
            <person name="Nakamura H."/>
            <person name="Ohtoshi R."/>
            <person name="Tomita M."/>
            <person name="Numata K."/>
            <person name="Arakawa K."/>
        </authorList>
    </citation>
    <scope>NUCLEOTIDE SEQUENCE [LARGE SCALE GENOMIC DNA]</scope>
</reference>
<dbReference type="AlphaFoldDB" id="A0A4C1Y6Z5"/>
<proteinExistence type="predicted"/>
<comment type="caution">
    <text evidence="1">The sequence shown here is derived from an EMBL/GenBank/DDBJ whole genome shotgun (WGS) entry which is preliminary data.</text>
</comment>
<dbReference type="OrthoDB" id="8923679at2759"/>
<keyword evidence="2" id="KW-1185">Reference proteome</keyword>
<gene>
    <name evidence="1" type="ORF">EVAR_79532_1</name>
</gene>
<dbReference type="Proteomes" id="UP000299102">
    <property type="component" value="Unassembled WGS sequence"/>
</dbReference>
<evidence type="ECO:0000313" key="2">
    <source>
        <dbReference type="Proteomes" id="UP000299102"/>
    </source>
</evidence>
<sequence length="336" mass="36877">MKTAAIPELYEISPYAQFAIGFGTFGHADNQAAPHTPHARSASRFDRETSFQMRSESEDSDCISRSTTLKSANRSDVLLIWSGKRPSPSNQSQLWGSSDVARFSSWPPNSQCVVVESESVGFVSPKVGLRSIPSEGLRSILSEGLRSILSEGLRTILSEGLRSIMSEGLRSILTLDYVPHLVFKFDTATGHRLNLHEAGVSASTKMQDTLFDDSAAFYERMDFFRVGEWLCSIEQNADEIGDCEGLLRCNHRCCPTLDEKELPSKHAAIILLVVDLPLFTRRNCVYVVGGFCVHKYCGKTANYADDALVTSLALRVSVGGGDYPLSDVLAAHLSLD</sequence>
<dbReference type="EMBL" id="BGZK01001102">
    <property type="protein sequence ID" value="GBP71250.1"/>
    <property type="molecule type" value="Genomic_DNA"/>
</dbReference>
<organism evidence="1 2">
    <name type="scientific">Eumeta variegata</name>
    <name type="common">Bagworm moth</name>
    <name type="synonym">Eumeta japonica</name>
    <dbReference type="NCBI Taxonomy" id="151549"/>
    <lineage>
        <taxon>Eukaryota</taxon>
        <taxon>Metazoa</taxon>
        <taxon>Ecdysozoa</taxon>
        <taxon>Arthropoda</taxon>
        <taxon>Hexapoda</taxon>
        <taxon>Insecta</taxon>
        <taxon>Pterygota</taxon>
        <taxon>Neoptera</taxon>
        <taxon>Endopterygota</taxon>
        <taxon>Lepidoptera</taxon>
        <taxon>Glossata</taxon>
        <taxon>Ditrysia</taxon>
        <taxon>Tineoidea</taxon>
        <taxon>Psychidae</taxon>
        <taxon>Oiketicinae</taxon>
        <taxon>Eumeta</taxon>
    </lineage>
</organism>
<protein>
    <submittedName>
        <fullName evidence="1">Uncharacterized protein</fullName>
    </submittedName>
</protein>